<evidence type="ECO:0000313" key="4">
    <source>
        <dbReference type="EMBL" id="NUZ04781.1"/>
    </source>
</evidence>
<feature type="signal peptide" evidence="2">
    <location>
        <begin position="1"/>
        <end position="32"/>
    </location>
</feature>
<feature type="chain" id="PRO_5031156850" description="DUF6351 domain-containing protein" evidence="2">
    <location>
        <begin position="33"/>
        <end position="705"/>
    </location>
</feature>
<comment type="caution">
    <text evidence="4">The sequence shown here is derived from an EMBL/GenBank/DDBJ whole genome shotgun (WGS) entry which is preliminary data.</text>
</comment>
<gene>
    <name evidence="4" type="ORF">HQN59_03310</name>
</gene>
<dbReference type="AlphaFoldDB" id="A0A7Y6NKI9"/>
<dbReference type="RefSeq" id="WP_176065990.1">
    <property type="nucleotide sequence ID" value="NZ_JABWMJ010000001.1"/>
</dbReference>
<proteinExistence type="predicted"/>
<name>A0A7Y6NKI9_9BURK</name>
<feature type="compositionally biased region" description="Polar residues" evidence="1">
    <location>
        <begin position="692"/>
        <end position="705"/>
    </location>
</feature>
<dbReference type="InterPro" id="IPR045556">
    <property type="entry name" value="DUF6351"/>
</dbReference>
<dbReference type="EMBL" id="JABWMJ010000001">
    <property type="protein sequence ID" value="NUZ04781.1"/>
    <property type="molecule type" value="Genomic_DNA"/>
</dbReference>
<sequence>MLNRMTPPRRGRRLSRAIAAVALMCGAGAALAKPADLTVEAVSTRADLVSGGDVLVRVTLPAADNPAQAVLARNGTPLPGALHPAPDGNGWLALVSGLQLGANSLTVTSNAEVARLDVTNHPNGGPIFSGPQIQPWTCLPGALDAQCNRPVSYSYSYMPVGSTTFQTYNPASPPTNVQQITVNGQTVPYIVRVESLTQNRDGVTFAVLFNPNQPWTPWAPQAAWNKGVHVLQGAGCGTGFEEAVPGSPLNDNALRKGFLVVQISLVHNTHNCNHVVQAESVLMAKERVAEQYGLFDIIFGQGSSGGAISQLMDQNAYPGLYDGIVISHVFVDSDASRMASYDCKVVYDYWARPGTIPFTPAQREAVVGMISGCDSHVNTTRYEVYNPSVGTSCTVPAALRFDQVTNPTGVRCTLQDYEVNLVGRRPDGYANGRLDTVGLQFGLKALLAGIITPAQFVELNANIGGHDINFNRIATRITADRPGLKPLYWSGANNMMNNMSETAILETRLLATDFHQVFHAYVLRARLDRAQGHHDNHVRWRTLATTDPVLTNAAFDTMVEWLRAIKADTRNVPKAQKVIDNKPALARDRCTTGNGVDQDLGVCTRPLELTRVLAGAPDSTDVGACQLKALNSADYPGVAFTAQQWQTLQQTFPSGVCDFSKPLVDMDWTKPWMDYSGVRGKPMGPAPVSVDGRTTQVPASTTKKR</sequence>
<accession>A0A7Y6NKI9</accession>
<evidence type="ECO:0000256" key="1">
    <source>
        <dbReference type="SAM" id="MobiDB-lite"/>
    </source>
</evidence>
<feature type="domain" description="DUF6351" evidence="3">
    <location>
        <begin position="39"/>
        <end position="665"/>
    </location>
</feature>
<dbReference type="Proteomes" id="UP000529637">
    <property type="component" value="Unassembled WGS sequence"/>
</dbReference>
<feature type="region of interest" description="Disordered" evidence="1">
    <location>
        <begin position="681"/>
        <end position="705"/>
    </location>
</feature>
<reference evidence="4 5" key="1">
    <citation type="submission" date="2020-06" db="EMBL/GenBank/DDBJ databases">
        <title>Schlegella sp. ID0723 isolated from air conditioner.</title>
        <authorList>
            <person name="Kim D.Y."/>
            <person name="Kim D.-U."/>
        </authorList>
    </citation>
    <scope>NUCLEOTIDE SEQUENCE [LARGE SCALE GENOMIC DNA]</scope>
    <source>
        <strain evidence="4 5">ID0723</strain>
    </source>
</reference>
<evidence type="ECO:0000259" key="3">
    <source>
        <dbReference type="Pfam" id="PF19878"/>
    </source>
</evidence>
<evidence type="ECO:0000256" key="2">
    <source>
        <dbReference type="SAM" id="SignalP"/>
    </source>
</evidence>
<protein>
    <recommendedName>
        <fullName evidence="3">DUF6351 domain-containing protein</fullName>
    </recommendedName>
</protein>
<evidence type="ECO:0000313" key="5">
    <source>
        <dbReference type="Proteomes" id="UP000529637"/>
    </source>
</evidence>
<keyword evidence="2" id="KW-0732">Signal</keyword>
<keyword evidence="5" id="KW-1185">Reference proteome</keyword>
<dbReference type="Pfam" id="PF19878">
    <property type="entry name" value="DUF6351"/>
    <property type="match status" value="1"/>
</dbReference>
<organism evidence="4 5">
    <name type="scientific">Piscinibacter koreensis</name>
    <dbReference type="NCBI Taxonomy" id="2742824"/>
    <lineage>
        <taxon>Bacteria</taxon>
        <taxon>Pseudomonadati</taxon>
        <taxon>Pseudomonadota</taxon>
        <taxon>Betaproteobacteria</taxon>
        <taxon>Burkholderiales</taxon>
        <taxon>Sphaerotilaceae</taxon>
        <taxon>Piscinibacter</taxon>
    </lineage>
</organism>